<proteinExistence type="predicted"/>
<dbReference type="Pfam" id="PF10604">
    <property type="entry name" value="Polyketide_cyc2"/>
    <property type="match status" value="1"/>
</dbReference>
<dbReference type="InterPro" id="IPR019587">
    <property type="entry name" value="Polyketide_cyclase/dehydratase"/>
</dbReference>
<name>A0A1H2DYS1_9PSED</name>
<dbReference type="InterPro" id="IPR023393">
    <property type="entry name" value="START-like_dom_sf"/>
</dbReference>
<accession>A0A1H2DYS1</accession>
<dbReference type="OrthoDB" id="9797595at2"/>
<dbReference type="RefSeq" id="WP_057725494.1">
    <property type="nucleotide sequence ID" value="NZ_JYLM01000011.1"/>
</dbReference>
<keyword evidence="2" id="KW-1185">Reference proteome</keyword>
<dbReference type="Gene3D" id="3.30.530.20">
    <property type="match status" value="1"/>
</dbReference>
<dbReference type="EMBL" id="LT629782">
    <property type="protein sequence ID" value="SDT87588.1"/>
    <property type="molecule type" value="Genomic_DNA"/>
</dbReference>
<reference evidence="1 2" key="1">
    <citation type="submission" date="2016-10" db="EMBL/GenBank/DDBJ databases">
        <authorList>
            <person name="Varghese N."/>
            <person name="Submissions S."/>
        </authorList>
    </citation>
    <scope>NUCLEOTIDE SEQUENCE [LARGE SCALE GENOMIC DNA]</scope>
    <source>
        <strain evidence="1 2">BS2775</strain>
    </source>
</reference>
<dbReference type="Proteomes" id="UP000183653">
    <property type="component" value="Chromosome I"/>
</dbReference>
<sequence length="277" mass="30030">MPEQPLIANHTPQDTHRRGTLTKAERALSLTAGAALLLQGWRKGGLGGALHSAAGAYAVFRGYAGHCSLKQALTPTPFEQQFSREHHWPISEAITRSITIARPLEEVSAFLARPEQIGPLLRWVDSVEQLAPDTTLWTLRAPAGKRVQCTLIQTQSQEPSVLHWKTPGDARWAHDITVSLIPAPAGRGTQVKAVVVCKPAMGKLGYGLARAISLFSDKALLNALQAVKQQLETGEVSSNRLRPEQDDDFFYVHAADDQVTTDHPAVKTGVAIEGGPH</sequence>
<evidence type="ECO:0000313" key="2">
    <source>
        <dbReference type="Proteomes" id="UP000183653"/>
    </source>
</evidence>
<organism evidence="1 2">
    <name type="scientific">Pseudomonas orientalis</name>
    <dbReference type="NCBI Taxonomy" id="76758"/>
    <lineage>
        <taxon>Bacteria</taxon>
        <taxon>Pseudomonadati</taxon>
        <taxon>Pseudomonadota</taxon>
        <taxon>Gammaproteobacteria</taxon>
        <taxon>Pseudomonadales</taxon>
        <taxon>Pseudomonadaceae</taxon>
        <taxon>Pseudomonas</taxon>
    </lineage>
</organism>
<dbReference type="SUPFAM" id="SSF55961">
    <property type="entry name" value="Bet v1-like"/>
    <property type="match status" value="1"/>
</dbReference>
<protein>
    <submittedName>
        <fullName evidence="1">Uncharacterized membrane protein</fullName>
    </submittedName>
</protein>
<evidence type="ECO:0000313" key="1">
    <source>
        <dbReference type="EMBL" id="SDT87588.1"/>
    </source>
</evidence>
<dbReference type="AlphaFoldDB" id="A0A1H2DYS1"/>
<gene>
    <name evidence="1" type="ORF">SAMN04490197_0249</name>
</gene>